<dbReference type="Proteomes" id="UP000605144">
    <property type="component" value="Unassembled WGS sequence"/>
</dbReference>
<proteinExistence type="inferred from homology"/>
<dbReference type="SUPFAM" id="SSF144210">
    <property type="entry name" value="Nop10-like SnoRNP"/>
    <property type="match status" value="1"/>
</dbReference>
<keyword evidence="5 7" id="KW-0698">rRNA processing</keyword>
<dbReference type="GO" id="GO:0001522">
    <property type="term" value="P:pseudouridine synthesis"/>
    <property type="evidence" value="ECO:0007669"/>
    <property type="project" value="InterPro"/>
</dbReference>
<dbReference type="NCBIfam" id="NF009623">
    <property type="entry name" value="PRK13130.1"/>
    <property type="match status" value="1"/>
</dbReference>
<dbReference type="InterPro" id="IPR007264">
    <property type="entry name" value="H/ACA_rnp_Nop10"/>
</dbReference>
<comment type="function">
    <text evidence="1 7">Involved in ribosome biogenesis; more specifically in 18S rRNA pseudouridylation and in cleavage of pre-rRNA.</text>
</comment>
<dbReference type="GO" id="GO:0006364">
    <property type="term" value="P:rRNA processing"/>
    <property type="evidence" value="ECO:0007669"/>
    <property type="project" value="UniProtKB-UniRule"/>
</dbReference>
<name>A0A832YS50_9EURY</name>
<dbReference type="AlphaFoldDB" id="A0A832YS50"/>
<evidence type="ECO:0000313" key="8">
    <source>
        <dbReference type="EMBL" id="HIP17210.1"/>
    </source>
</evidence>
<sequence>MRMRKCPKCDRYTLKGYCNFCNEKTITTKPPRFSIEDRYGKYRRMLKKSLRLK</sequence>
<dbReference type="InterPro" id="IPR023532">
    <property type="entry name" value="Nop10_arc-typ"/>
</dbReference>
<evidence type="ECO:0000256" key="4">
    <source>
        <dbReference type="ARBA" id="ARBA00022517"/>
    </source>
</evidence>
<dbReference type="Gene3D" id="2.20.28.40">
    <property type="entry name" value="H/ACA ribonucleoprotein complex, subunit Nop10"/>
    <property type="match status" value="1"/>
</dbReference>
<evidence type="ECO:0000256" key="7">
    <source>
        <dbReference type="HAMAP-Rule" id="MF_00803"/>
    </source>
</evidence>
<dbReference type="HAMAP" id="MF_00803">
    <property type="entry name" value="Nop10"/>
    <property type="match status" value="1"/>
</dbReference>
<dbReference type="EMBL" id="DQSV01000053">
    <property type="protein sequence ID" value="HIP17210.1"/>
    <property type="molecule type" value="Genomic_DNA"/>
</dbReference>
<evidence type="ECO:0000313" key="9">
    <source>
        <dbReference type="Proteomes" id="UP000605144"/>
    </source>
</evidence>
<evidence type="ECO:0000256" key="3">
    <source>
        <dbReference type="ARBA" id="ARBA00018821"/>
    </source>
</evidence>
<organism evidence="8 9">
    <name type="scientific">Methanothermococcus okinawensis</name>
    <dbReference type="NCBI Taxonomy" id="155863"/>
    <lineage>
        <taxon>Archaea</taxon>
        <taxon>Methanobacteriati</taxon>
        <taxon>Methanobacteriota</taxon>
        <taxon>Methanomada group</taxon>
        <taxon>Methanococci</taxon>
        <taxon>Methanococcales</taxon>
        <taxon>Methanococcaceae</taxon>
        <taxon>Methanothermococcus</taxon>
    </lineage>
</organism>
<evidence type="ECO:0000256" key="6">
    <source>
        <dbReference type="ARBA" id="ARBA00023274"/>
    </source>
</evidence>
<evidence type="ECO:0000256" key="2">
    <source>
        <dbReference type="ARBA" id="ARBA00009462"/>
    </source>
</evidence>
<keyword evidence="4 7" id="KW-0690">Ribosome biogenesis</keyword>
<dbReference type="InterPro" id="IPR036756">
    <property type="entry name" value="H/ACA_rnp_Nop10_sf"/>
</dbReference>
<dbReference type="GO" id="GO:0030515">
    <property type="term" value="F:snoRNA binding"/>
    <property type="evidence" value="ECO:0007669"/>
    <property type="project" value="InterPro"/>
</dbReference>
<evidence type="ECO:0000256" key="1">
    <source>
        <dbReference type="ARBA" id="ARBA00002325"/>
    </source>
</evidence>
<dbReference type="Pfam" id="PF04135">
    <property type="entry name" value="Nop10p"/>
    <property type="match status" value="1"/>
</dbReference>
<comment type="caution">
    <text evidence="8">The sequence shown here is derived from an EMBL/GenBank/DDBJ whole genome shotgun (WGS) entry which is preliminary data.</text>
</comment>
<protein>
    <recommendedName>
        <fullName evidence="3 7">Ribosome biogenesis protein Nop10</fullName>
    </recommendedName>
</protein>
<reference evidence="8" key="1">
    <citation type="journal article" date="2020" name="ISME J.">
        <title>Gammaproteobacteria mediating utilization of methyl-, sulfur- and petroleum organic compounds in deep ocean hydrothermal plumes.</title>
        <authorList>
            <person name="Zhou Z."/>
            <person name="Liu Y."/>
            <person name="Pan J."/>
            <person name="Cron B.R."/>
            <person name="Toner B.M."/>
            <person name="Anantharaman K."/>
            <person name="Breier J.A."/>
            <person name="Dick G.J."/>
            <person name="Li M."/>
        </authorList>
    </citation>
    <scope>NUCLEOTIDE SEQUENCE</scope>
    <source>
        <strain evidence="8">SZUA-1385</strain>
    </source>
</reference>
<comment type="similarity">
    <text evidence="2 7">Belongs to the NOP10 family.</text>
</comment>
<evidence type="ECO:0000256" key="5">
    <source>
        <dbReference type="ARBA" id="ARBA00022552"/>
    </source>
</evidence>
<accession>A0A832YS50</accession>
<keyword evidence="6 7" id="KW-0687">Ribonucleoprotein</keyword>
<dbReference type="GO" id="GO:1990904">
    <property type="term" value="C:ribonucleoprotein complex"/>
    <property type="evidence" value="ECO:0007669"/>
    <property type="project" value="UniProtKB-KW"/>
</dbReference>
<gene>
    <name evidence="7" type="primary">nop10</name>
    <name evidence="8" type="ORF">EYG76_02765</name>
</gene>